<protein>
    <submittedName>
        <fullName evidence="2">Uncharacterized protein</fullName>
    </submittedName>
</protein>
<dbReference type="EMBL" id="LQYT01000056">
    <property type="protein sequence ID" value="KYD17484.1"/>
    <property type="molecule type" value="Genomic_DNA"/>
</dbReference>
<evidence type="ECO:0000256" key="1">
    <source>
        <dbReference type="SAM" id="MobiDB-lite"/>
    </source>
</evidence>
<evidence type="ECO:0000313" key="2">
    <source>
        <dbReference type="EMBL" id="KYD17484.1"/>
    </source>
</evidence>
<comment type="caution">
    <text evidence="2">The sequence shown here is derived from an EMBL/GenBank/DDBJ whole genome shotgun (WGS) entry which is preliminary data.</text>
</comment>
<organism evidence="2 3">
    <name type="scientific">Caldibacillus debilis</name>
    <dbReference type="NCBI Taxonomy" id="301148"/>
    <lineage>
        <taxon>Bacteria</taxon>
        <taxon>Bacillati</taxon>
        <taxon>Bacillota</taxon>
        <taxon>Bacilli</taxon>
        <taxon>Bacillales</taxon>
        <taxon>Bacillaceae</taxon>
        <taxon>Caldibacillus</taxon>
    </lineage>
</organism>
<name>A0A150LYQ6_9BACI</name>
<feature type="region of interest" description="Disordered" evidence="1">
    <location>
        <begin position="1"/>
        <end position="34"/>
    </location>
</feature>
<proteinExistence type="predicted"/>
<gene>
    <name evidence="2" type="ORF">B4135_2506</name>
</gene>
<dbReference type="Proteomes" id="UP000075683">
    <property type="component" value="Unassembled WGS sequence"/>
</dbReference>
<feature type="compositionally biased region" description="Polar residues" evidence="1">
    <location>
        <begin position="9"/>
        <end position="30"/>
    </location>
</feature>
<accession>A0A150LYQ6</accession>
<evidence type="ECO:0000313" key="3">
    <source>
        <dbReference type="Proteomes" id="UP000075683"/>
    </source>
</evidence>
<dbReference type="AlphaFoldDB" id="A0A150LYQ6"/>
<sequence length="214" mass="24366">MSQNEENKGNQSGENKGTSENSNNKNQTPASEEKDVFVLNVDGVKKEIKTMDIAREFKRGTEIVFKGPYDIVYKTGYTNNPEADKEKRFSSGLGDFSLTIKETGETLGELIVHKYAETNIPGINAYNPNYKMVDISNIPVINDKYASLLYFVETKNKEGKVPVARHYVFHAMTMEPKEMHLILHFSIPEEDFTKEKEALIYEIAKTLQIKKWGT</sequence>
<reference evidence="2 3" key="1">
    <citation type="submission" date="2016-01" db="EMBL/GenBank/DDBJ databases">
        <title>Draft Genome Sequences of Seven Thermophilic Sporeformers Isolated from Foods.</title>
        <authorList>
            <person name="Berendsen E.M."/>
            <person name="Wells-Bennik M.H."/>
            <person name="Krawcyk A.O."/>
            <person name="De Jong A."/>
            <person name="Holsappel S."/>
            <person name="Eijlander R.T."/>
            <person name="Kuipers O.P."/>
        </authorList>
    </citation>
    <scope>NUCLEOTIDE SEQUENCE [LARGE SCALE GENOMIC DNA]</scope>
    <source>
        <strain evidence="2 3">B4135</strain>
    </source>
</reference>